<evidence type="ECO:0000256" key="8">
    <source>
        <dbReference type="SAM" id="MobiDB-lite"/>
    </source>
</evidence>
<evidence type="ECO:0000313" key="11">
    <source>
        <dbReference type="EMBL" id="EAX90713.1"/>
    </source>
</evidence>
<reference evidence="11" key="2">
    <citation type="journal article" date="2007" name="Science">
        <title>Draft genome sequence of the sexually transmitted pathogen Trichomonas vaginalis.</title>
        <authorList>
            <person name="Carlton J.M."/>
            <person name="Hirt R.P."/>
            <person name="Silva J.C."/>
            <person name="Delcher A.L."/>
            <person name="Schatz M."/>
            <person name="Zhao Q."/>
            <person name="Wortman J.R."/>
            <person name="Bidwell S.L."/>
            <person name="Alsmark U.C.M."/>
            <person name="Besteiro S."/>
            <person name="Sicheritz-Ponten T."/>
            <person name="Noel C.J."/>
            <person name="Dacks J.B."/>
            <person name="Foster P.G."/>
            <person name="Simillion C."/>
            <person name="Van de Peer Y."/>
            <person name="Miranda-Saavedra D."/>
            <person name="Barton G.J."/>
            <person name="Westrop G.D."/>
            <person name="Mueller S."/>
            <person name="Dessi D."/>
            <person name="Fiori P.L."/>
            <person name="Ren Q."/>
            <person name="Paulsen I."/>
            <person name="Zhang H."/>
            <person name="Bastida-Corcuera F.D."/>
            <person name="Simoes-Barbosa A."/>
            <person name="Brown M.T."/>
            <person name="Hayes R.D."/>
            <person name="Mukherjee M."/>
            <person name="Okumura C.Y."/>
            <person name="Schneider R."/>
            <person name="Smith A.J."/>
            <person name="Vanacova S."/>
            <person name="Villalvazo M."/>
            <person name="Haas B.J."/>
            <person name="Pertea M."/>
            <person name="Feldblyum T.V."/>
            <person name="Utterback T.R."/>
            <person name="Shu C.L."/>
            <person name="Osoegawa K."/>
            <person name="de Jong P.J."/>
            <person name="Hrdy I."/>
            <person name="Horvathova L."/>
            <person name="Zubacova Z."/>
            <person name="Dolezal P."/>
            <person name="Malik S.B."/>
            <person name="Logsdon J.M. Jr."/>
            <person name="Henze K."/>
            <person name="Gupta A."/>
            <person name="Wang C.C."/>
            <person name="Dunne R.L."/>
            <person name="Upcroft J.A."/>
            <person name="Upcroft P."/>
            <person name="White O."/>
            <person name="Salzberg S.L."/>
            <person name="Tang P."/>
            <person name="Chiu C.-H."/>
            <person name="Lee Y.-S."/>
            <person name="Embley T.M."/>
            <person name="Coombs G.H."/>
            <person name="Mottram J.C."/>
            <person name="Tachezy J."/>
            <person name="Fraser-Liggett C.M."/>
            <person name="Johnson P.J."/>
        </authorList>
    </citation>
    <scope>NUCLEOTIDE SEQUENCE [LARGE SCALE GENOMIC DNA]</scope>
    <source>
        <strain evidence="11">G3</strain>
    </source>
</reference>
<evidence type="ECO:0000256" key="7">
    <source>
        <dbReference type="RuleBase" id="RU000442"/>
    </source>
</evidence>
<evidence type="ECO:0000256" key="2">
    <source>
        <dbReference type="ARBA" id="ARBA00022679"/>
    </source>
</evidence>
<dbReference type="InterPro" id="IPR006134">
    <property type="entry name" value="DNA-dir_DNA_pol_B_multi_dom"/>
</dbReference>
<dbReference type="InterPro" id="IPR036397">
    <property type="entry name" value="RNaseH_sf"/>
</dbReference>
<dbReference type="InterPro" id="IPR023211">
    <property type="entry name" value="DNA_pol_palm_dom_sf"/>
</dbReference>
<evidence type="ECO:0000259" key="10">
    <source>
        <dbReference type="Pfam" id="PF03104"/>
    </source>
</evidence>
<dbReference type="GO" id="GO:0003887">
    <property type="term" value="F:DNA-directed DNA polymerase activity"/>
    <property type="evidence" value="ECO:0000318"/>
    <property type="project" value="GO_Central"/>
</dbReference>
<dbReference type="InterPro" id="IPR030559">
    <property type="entry name" value="PolZ_Rev3"/>
</dbReference>
<dbReference type="VEuPathDB" id="TrichDB:TVAG_328140"/>
<dbReference type="PANTHER" id="PTHR45812">
    <property type="entry name" value="DNA POLYMERASE ZETA CATALYTIC SUBUNIT"/>
    <property type="match status" value="1"/>
</dbReference>
<dbReference type="InterPro" id="IPR006133">
    <property type="entry name" value="DNA-dir_DNA_pol_B_exonuc"/>
</dbReference>
<dbReference type="Gene3D" id="3.30.342.10">
    <property type="entry name" value="DNA Polymerase, chain B, domain 1"/>
    <property type="match status" value="1"/>
</dbReference>
<keyword evidence="7" id="KW-0235">DNA replication</keyword>
<feature type="domain" description="DNA-directed DNA polymerase family B multifunctional" evidence="9">
    <location>
        <begin position="596"/>
        <end position="1040"/>
    </location>
</feature>
<dbReference type="Proteomes" id="UP000001542">
    <property type="component" value="Unassembled WGS sequence"/>
</dbReference>
<dbReference type="InterPro" id="IPR012337">
    <property type="entry name" value="RNaseH-like_sf"/>
</dbReference>
<gene>
    <name evidence="11" type="ORF">TVAG_328140</name>
</gene>
<dbReference type="Gene3D" id="3.90.1600.10">
    <property type="entry name" value="Palm domain of DNA polymerase"/>
    <property type="match status" value="1"/>
</dbReference>
<comment type="similarity">
    <text evidence="1 7">Belongs to the DNA polymerase type-B family.</text>
</comment>
<dbReference type="CDD" id="cd05534">
    <property type="entry name" value="POLBc_zeta"/>
    <property type="match status" value="1"/>
</dbReference>
<dbReference type="CDD" id="cd05778">
    <property type="entry name" value="DNA_polB_zeta_exo"/>
    <property type="match status" value="1"/>
</dbReference>
<dbReference type="InParanoid" id="A2FWK3"/>
<sequence length="1174" mass="134626">MIELDEFSLQINIIDTVQWETDRRFDQETVTNSNREIKRSPWFQIFGTTETGEHECLIVHGFFPEIYVNCPSNPNELEQFTSELISYIERDFGDTCIKSYDYAEYIPAYGYQDKCKFIRLFLVQPDQQQQLGRHINAFAWNGKPHHAYEAHFPNFIKFLSKYNLTGFGYIRLKHAWRVKSILSRYGTEVHCRVEDIIVDSFNQHSQLLSHLRFIWAEQRDLRRRLGISSQPPVTSTARKDIIFTQRPPTIKPSQAPPLTQELEDLLKYIEVFDPDKDPQKLIEEEKKTQLEIDSIMKDDSGINYHTPNSFVEGRISQVLQPSMSQMKEKPLVQTIASKLLKSKNVLVVEEEKNSEESSSKEKTQNSQKEQDIETGEHGSQFLKVLFIEVGCSSRGKLLPNPAMDQIVCACFTLMIDKEIIEKVTFWVGPNLVIGEKVEFFSSERELLVGVINYILKIDPDIIVGWNIERESVFYINERCKILGIKDFYAEVSRTGKNPHAMDEVRYIEGRLTVNLWRVVRHQAALRSYTLASVSDHFLGTKFPDIKQSQISYWLHSAPFRFVSYCRKRATVIISICLAMNFVEYYCELSSIIGADFASTYSRGSQFQIESLLIRVSKRLGFCLPSPTRFEVSQQRAPMALPLVMEPMSGFYSDPVLVIDFQSLYPSSIIAYNLDYTSIVGRTEDANTGGRLGVYEHKVPTRVLEELLENGKIINTPNDVLYVTKDVRPGLLPAMLDQILNLRAFIKQTLKKTKNAKMKSILDARQMALKVIAACTYGYTSAHFSGRMPCVELSDSIVECSRHVLEFTLNYIEKNYPELSVLYGDTDSLFVMMPPASTEKCFQFADKLCEEITSIFPSPIRIKIEKIYRGCFLVNKKRYCGLVYETADQQVPTFDVKGLEMKRRDSCPFTARVMTEVILSIIKTKDIKEAEVIFKQNISKLCHNIIPIHELFFARELRLGTYKALEPPGAFVARRQMSVDPMMEPLYGQRLQYIVVSSSPGSRLVDKVVSPEEYLERNMRVCTKYYVEKQLVPALGRVLETMGVDVSKWIKNVSVELNRLPLYIGKGSTVIEQFCVSAQCPLCGNQCSTQSPVCNRCLTRAGRKQSLIELIKRIKSCQKIINENGERCNDCIGDPGTTVNCCMCSGCNVFWETKLAEEQLNVYQSYYNALKRLVN</sequence>
<dbReference type="GO" id="GO:0003677">
    <property type="term" value="F:DNA binding"/>
    <property type="evidence" value="ECO:0007669"/>
    <property type="project" value="UniProtKB-KW"/>
</dbReference>
<dbReference type="Gene3D" id="1.10.132.60">
    <property type="entry name" value="DNA polymerase family B, C-terminal domain"/>
    <property type="match status" value="1"/>
</dbReference>
<dbReference type="PANTHER" id="PTHR45812:SF1">
    <property type="entry name" value="DNA POLYMERASE ZETA CATALYTIC SUBUNIT"/>
    <property type="match status" value="1"/>
</dbReference>
<dbReference type="Pfam" id="PF03104">
    <property type="entry name" value="DNA_pol_B_exo1"/>
    <property type="match status" value="1"/>
</dbReference>
<dbReference type="OrthoDB" id="2414538at2759"/>
<dbReference type="KEGG" id="tva:4748409"/>
<dbReference type="Pfam" id="PF00136">
    <property type="entry name" value="DNA_pol_B"/>
    <property type="match status" value="1"/>
</dbReference>
<evidence type="ECO:0000256" key="4">
    <source>
        <dbReference type="ARBA" id="ARBA00022763"/>
    </source>
</evidence>
<dbReference type="PROSITE" id="PS00116">
    <property type="entry name" value="DNA_POLYMERASE_B"/>
    <property type="match status" value="1"/>
</dbReference>
<dbReference type="FunFam" id="3.30.420.10:FF:000304">
    <property type="entry name" value="DNA polymerase"/>
    <property type="match status" value="1"/>
</dbReference>
<dbReference type="SMR" id="A2FWK3"/>
<dbReference type="SMART" id="SM00486">
    <property type="entry name" value="POLBc"/>
    <property type="match status" value="1"/>
</dbReference>
<keyword evidence="5 7" id="KW-0239">DNA-directed DNA polymerase</keyword>
<organism evidence="11 12">
    <name type="scientific">Trichomonas vaginalis (strain ATCC PRA-98 / G3)</name>
    <dbReference type="NCBI Taxonomy" id="412133"/>
    <lineage>
        <taxon>Eukaryota</taxon>
        <taxon>Metamonada</taxon>
        <taxon>Parabasalia</taxon>
        <taxon>Trichomonadida</taxon>
        <taxon>Trichomonadidae</taxon>
        <taxon>Trichomonas</taxon>
    </lineage>
</organism>
<keyword evidence="3 7" id="KW-0548">Nucleotidyltransferase</keyword>
<dbReference type="GO" id="GO:0005634">
    <property type="term" value="C:nucleus"/>
    <property type="evidence" value="ECO:0000318"/>
    <property type="project" value="GO_Central"/>
</dbReference>
<feature type="domain" description="DNA-directed DNA polymerase family B exonuclease" evidence="10">
    <location>
        <begin position="351"/>
        <end position="533"/>
    </location>
</feature>
<protein>
    <recommendedName>
        <fullName evidence="7">DNA polymerase</fullName>
        <ecNumber evidence="7">2.7.7.7</ecNumber>
    </recommendedName>
</protein>
<dbReference type="STRING" id="5722.A2FWK3"/>
<keyword evidence="6" id="KW-0234">DNA repair</keyword>
<reference evidence="11" key="1">
    <citation type="submission" date="2006-10" db="EMBL/GenBank/DDBJ databases">
        <authorList>
            <person name="Amadeo P."/>
            <person name="Zhao Q."/>
            <person name="Wortman J."/>
            <person name="Fraser-Liggett C."/>
            <person name="Carlton J."/>
        </authorList>
    </citation>
    <scope>NUCLEOTIDE SEQUENCE</scope>
    <source>
        <strain evidence="11">G3</strain>
    </source>
</reference>
<dbReference type="SUPFAM" id="SSF56672">
    <property type="entry name" value="DNA/RNA polymerases"/>
    <property type="match status" value="1"/>
</dbReference>
<dbReference type="eggNOG" id="KOG0968">
    <property type="taxonomic scope" value="Eukaryota"/>
</dbReference>
<evidence type="ECO:0000256" key="3">
    <source>
        <dbReference type="ARBA" id="ARBA00022695"/>
    </source>
</evidence>
<keyword evidence="4" id="KW-0227">DNA damage</keyword>
<dbReference type="EC" id="2.7.7.7" evidence="7"/>
<evidence type="ECO:0000256" key="6">
    <source>
        <dbReference type="ARBA" id="ARBA00023204"/>
    </source>
</evidence>
<dbReference type="Gene3D" id="3.30.420.10">
    <property type="entry name" value="Ribonuclease H-like superfamily/Ribonuclease H"/>
    <property type="match status" value="1"/>
</dbReference>
<dbReference type="SUPFAM" id="SSF53098">
    <property type="entry name" value="Ribonuclease H-like"/>
    <property type="match status" value="1"/>
</dbReference>
<dbReference type="InterPro" id="IPR006172">
    <property type="entry name" value="DNA-dir_DNA_pol_B"/>
</dbReference>
<name>A2FWK3_TRIV3</name>
<evidence type="ECO:0000256" key="5">
    <source>
        <dbReference type="ARBA" id="ARBA00022932"/>
    </source>
</evidence>
<keyword evidence="7" id="KW-0238">DNA-binding</keyword>
<keyword evidence="12" id="KW-1185">Reference proteome</keyword>
<dbReference type="GO" id="GO:0016035">
    <property type="term" value="C:zeta DNA polymerase complex"/>
    <property type="evidence" value="ECO:0000318"/>
    <property type="project" value="GO_Central"/>
</dbReference>
<keyword evidence="2 7" id="KW-0808">Transferase</keyword>
<evidence type="ECO:0000313" key="12">
    <source>
        <dbReference type="Proteomes" id="UP000001542"/>
    </source>
</evidence>
<accession>A2FWK3</accession>
<dbReference type="Gene3D" id="1.10.287.690">
    <property type="entry name" value="Helix hairpin bin"/>
    <property type="match status" value="1"/>
</dbReference>
<evidence type="ECO:0000256" key="1">
    <source>
        <dbReference type="ARBA" id="ARBA00005755"/>
    </source>
</evidence>
<dbReference type="VEuPathDB" id="TrichDB:TVAGG3_0675040"/>
<dbReference type="RefSeq" id="XP_001303643.1">
    <property type="nucleotide sequence ID" value="XM_001303642.1"/>
</dbReference>
<dbReference type="EMBL" id="DS114087">
    <property type="protein sequence ID" value="EAX90713.1"/>
    <property type="molecule type" value="Genomic_DNA"/>
</dbReference>
<dbReference type="GO" id="GO:0000724">
    <property type="term" value="P:double-strand break repair via homologous recombination"/>
    <property type="evidence" value="ECO:0000318"/>
    <property type="project" value="GO_Central"/>
</dbReference>
<dbReference type="AlphaFoldDB" id="A2FWK3"/>
<proteinExistence type="inferred from homology"/>
<dbReference type="InterPro" id="IPR017964">
    <property type="entry name" value="DNA-dir_DNA_pol_B_CS"/>
</dbReference>
<evidence type="ECO:0000259" key="9">
    <source>
        <dbReference type="Pfam" id="PF00136"/>
    </source>
</evidence>
<dbReference type="PRINTS" id="PR00106">
    <property type="entry name" value="DNAPOLB"/>
</dbReference>
<dbReference type="GO" id="GO:0000166">
    <property type="term" value="F:nucleotide binding"/>
    <property type="evidence" value="ECO:0007669"/>
    <property type="project" value="InterPro"/>
</dbReference>
<feature type="region of interest" description="Disordered" evidence="8">
    <location>
        <begin position="350"/>
        <end position="373"/>
    </location>
</feature>
<dbReference type="GO" id="GO:0042276">
    <property type="term" value="P:error-prone translesion synthesis"/>
    <property type="evidence" value="ECO:0000318"/>
    <property type="project" value="GO_Central"/>
</dbReference>
<dbReference type="InterPro" id="IPR043502">
    <property type="entry name" value="DNA/RNA_pol_sf"/>
</dbReference>
<comment type="catalytic activity">
    <reaction evidence="7">
        <text>DNA(n) + a 2'-deoxyribonucleoside 5'-triphosphate = DNA(n+1) + diphosphate</text>
        <dbReference type="Rhea" id="RHEA:22508"/>
        <dbReference type="Rhea" id="RHEA-COMP:17339"/>
        <dbReference type="Rhea" id="RHEA-COMP:17340"/>
        <dbReference type="ChEBI" id="CHEBI:33019"/>
        <dbReference type="ChEBI" id="CHEBI:61560"/>
        <dbReference type="ChEBI" id="CHEBI:173112"/>
        <dbReference type="EC" id="2.7.7.7"/>
    </reaction>
</comment>
<dbReference type="GO" id="GO:0006260">
    <property type="term" value="P:DNA replication"/>
    <property type="evidence" value="ECO:0007669"/>
    <property type="project" value="UniProtKB-KW"/>
</dbReference>
<dbReference type="InterPro" id="IPR042087">
    <property type="entry name" value="DNA_pol_B_thumb"/>
</dbReference>